<dbReference type="RefSeq" id="XP_033522280.1">
    <property type="nucleotide sequence ID" value="XM_033672966.1"/>
</dbReference>
<feature type="transmembrane region" description="Helical" evidence="2">
    <location>
        <begin position="254"/>
        <end position="276"/>
    </location>
</feature>
<sequence>MARSTLTWLRAAVVVAFATQVAAQTCYYPNGNVATGESACSSASGSACCPENWECMDNGSCYYPPTNLTGRYSCTDQSWNSPGCPSNLCTYNLGAAGGESLAQCSNHNNQWCCNGDADIVKCCQGIPEVRPFFALQDGRAYATIGTSTASSAPTLSTITGIAIAVATGDAVSTTPSSQVSSTASSQAASRSSAAVAGSGSSTTTATPFTSVQTSVTSGAGGVATAVITVLVTPSATADPSQSSSSGSKHSNTGLIAGLAVGIPLGLALVGIIFWACRKRRNQKKMSTYSDMDGNEAGLAGGAAKPLSKKETYRQSRPGTTEIDSMPVGPGQTTSAINGRAELGAGTGFRPGSGTPHGPDTVGIGGGNAPERSTWGSSPPGYSPGMAPGAFSHPGHAELDSTPVMPVINEKADGGQYRPPANHAIEMPTVVTPPEEVERRV</sequence>
<feature type="signal peptide" evidence="3">
    <location>
        <begin position="1"/>
        <end position="23"/>
    </location>
</feature>
<gene>
    <name evidence="4" type="ORF">P153DRAFT_432332</name>
</gene>
<reference evidence="4" key="1">
    <citation type="journal article" date="2020" name="Stud. Mycol.">
        <title>101 Dothideomycetes genomes: a test case for predicting lifestyles and emergence of pathogens.</title>
        <authorList>
            <person name="Haridas S."/>
            <person name="Albert R."/>
            <person name="Binder M."/>
            <person name="Bloem J."/>
            <person name="Labutti K."/>
            <person name="Salamov A."/>
            <person name="Andreopoulos B."/>
            <person name="Baker S."/>
            <person name="Barry K."/>
            <person name="Bills G."/>
            <person name="Bluhm B."/>
            <person name="Cannon C."/>
            <person name="Castanera R."/>
            <person name="Culley D."/>
            <person name="Daum C."/>
            <person name="Ezra D."/>
            <person name="Gonzalez J."/>
            <person name="Henrissat B."/>
            <person name="Kuo A."/>
            <person name="Liang C."/>
            <person name="Lipzen A."/>
            <person name="Lutzoni F."/>
            <person name="Magnuson J."/>
            <person name="Mondo S."/>
            <person name="Nolan M."/>
            <person name="Ohm R."/>
            <person name="Pangilinan J."/>
            <person name="Park H.-J."/>
            <person name="Ramirez L."/>
            <person name="Alfaro M."/>
            <person name="Sun H."/>
            <person name="Tritt A."/>
            <person name="Yoshinaga Y."/>
            <person name="Zwiers L.-H."/>
            <person name="Turgeon B."/>
            <person name="Goodwin S."/>
            <person name="Spatafora J."/>
            <person name="Crous P."/>
            <person name="Grigoriev I."/>
        </authorList>
    </citation>
    <scope>NUCLEOTIDE SEQUENCE</scope>
    <source>
        <strain evidence="4">CBS 119687</strain>
    </source>
</reference>
<organism evidence="4 5">
    <name type="scientific">Dothidotthia symphoricarpi CBS 119687</name>
    <dbReference type="NCBI Taxonomy" id="1392245"/>
    <lineage>
        <taxon>Eukaryota</taxon>
        <taxon>Fungi</taxon>
        <taxon>Dikarya</taxon>
        <taxon>Ascomycota</taxon>
        <taxon>Pezizomycotina</taxon>
        <taxon>Dothideomycetes</taxon>
        <taxon>Pleosporomycetidae</taxon>
        <taxon>Pleosporales</taxon>
        <taxon>Dothidotthiaceae</taxon>
        <taxon>Dothidotthia</taxon>
    </lineage>
</organism>
<evidence type="ECO:0000313" key="5">
    <source>
        <dbReference type="Proteomes" id="UP000799771"/>
    </source>
</evidence>
<keyword evidence="2" id="KW-0812">Transmembrane</keyword>
<keyword evidence="3" id="KW-0732">Signal</keyword>
<protein>
    <recommendedName>
        <fullName evidence="6">Mid2 domain-containing protein</fullName>
    </recommendedName>
</protein>
<feature type="chain" id="PRO_5025363372" description="Mid2 domain-containing protein" evidence="3">
    <location>
        <begin position="24"/>
        <end position="440"/>
    </location>
</feature>
<evidence type="ECO:0000313" key="4">
    <source>
        <dbReference type="EMBL" id="KAF2127891.1"/>
    </source>
</evidence>
<dbReference type="CDD" id="cd12087">
    <property type="entry name" value="TM_EGFR-like"/>
    <property type="match status" value="1"/>
</dbReference>
<dbReference type="GeneID" id="54413398"/>
<proteinExistence type="predicted"/>
<evidence type="ECO:0008006" key="6">
    <source>
        <dbReference type="Google" id="ProtNLM"/>
    </source>
</evidence>
<dbReference type="OrthoDB" id="5215637at2759"/>
<name>A0A6A6AB10_9PLEO</name>
<keyword evidence="2" id="KW-1133">Transmembrane helix</keyword>
<evidence type="ECO:0000256" key="1">
    <source>
        <dbReference type="SAM" id="MobiDB-lite"/>
    </source>
</evidence>
<dbReference type="AlphaFoldDB" id="A0A6A6AB10"/>
<accession>A0A6A6AB10</accession>
<dbReference type="Proteomes" id="UP000799771">
    <property type="component" value="Unassembled WGS sequence"/>
</dbReference>
<feature type="region of interest" description="Disordered" evidence="1">
    <location>
        <begin position="286"/>
        <end position="440"/>
    </location>
</feature>
<keyword evidence="2" id="KW-0472">Membrane</keyword>
<dbReference type="EMBL" id="ML977509">
    <property type="protein sequence ID" value="KAF2127891.1"/>
    <property type="molecule type" value="Genomic_DNA"/>
</dbReference>
<evidence type="ECO:0000256" key="2">
    <source>
        <dbReference type="SAM" id="Phobius"/>
    </source>
</evidence>
<keyword evidence="5" id="KW-1185">Reference proteome</keyword>
<evidence type="ECO:0000256" key="3">
    <source>
        <dbReference type="SAM" id="SignalP"/>
    </source>
</evidence>